<proteinExistence type="predicted"/>
<protein>
    <recommendedName>
        <fullName evidence="3">Secreted protein</fullName>
    </recommendedName>
</protein>
<accession>A0ABR1Z4C9</accession>
<gene>
    <name evidence="1" type="ORF">HDK90DRAFT_36852</name>
</gene>
<evidence type="ECO:0008006" key="3">
    <source>
        <dbReference type="Google" id="ProtNLM"/>
    </source>
</evidence>
<evidence type="ECO:0000313" key="2">
    <source>
        <dbReference type="Proteomes" id="UP001492380"/>
    </source>
</evidence>
<keyword evidence="2" id="KW-1185">Reference proteome</keyword>
<evidence type="ECO:0000313" key="1">
    <source>
        <dbReference type="EMBL" id="KAK8247234.1"/>
    </source>
</evidence>
<reference evidence="1 2" key="1">
    <citation type="submission" date="2024-04" db="EMBL/GenBank/DDBJ databases">
        <title>Phyllosticta paracitricarpa is synonymous to the EU quarantine fungus P. citricarpa based on phylogenomic analyses.</title>
        <authorList>
            <consortium name="Lawrence Berkeley National Laboratory"/>
            <person name="Van Ingen-Buijs V.A."/>
            <person name="Van Westerhoven A.C."/>
            <person name="Haridas S."/>
            <person name="Skiadas P."/>
            <person name="Martin F."/>
            <person name="Groenewald J.Z."/>
            <person name="Crous P.W."/>
            <person name="Seidl M.F."/>
        </authorList>
    </citation>
    <scope>NUCLEOTIDE SEQUENCE [LARGE SCALE GENOMIC DNA]</scope>
    <source>
        <strain evidence="1 2">CBS 123374</strain>
    </source>
</reference>
<dbReference type="Proteomes" id="UP001492380">
    <property type="component" value="Unassembled WGS sequence"/>
</dbReference>
<comment type="caution">
    <text evidence="1">The sequence shown here is derived from an EMBL/GenBank/DDBJ whole genome shotgun (WGS) entry which is preliminary data.</text>
</comment>
<organism evidence="1 2">
    <name type="scientific">Phyllosticta capitalensis</name>
    <dbReference type="NCBI Taxonomy" id="121624"/>
    <lineage>
        <taxon>Eukaryota</taxon>
        <taxon>Fungi</taxon>
        <taxon>Dikarya</taxon>
        <taxon>Ascomycota</taxon>
        <taxon>Pezizomycotina</taxon>
        <taxon>Dothideomycetes</taxon>
        <taxon>Dothideomycetes incertae sedis</taxon>
        <taxon>Botryosphaeriales</taxon>
        <taxon>Phyllostictaceae</taxon>
        <taxon>Phyllosticta</taxon>
    </lineage>
</organism>
<name>A0ABR1Z4C9_9PEZI</name>
<dbReference type="EMBL" id="JBBWRZ010000001">
    <property type="protein sequence ID" value="KAK8247234.1"/>
    <property type="molecule type" value="Genomic_DNA"/>
</dbReference>
<sequence>MLDVFWPGLDWVGADFLLLGLIVPVLGFGDVTECRRLGCGNSFKLREWAVLAVFSCDTHTTIISRWQKPEEADLTTVPHQTQTTIRFGHASRFNTRYLYTPNKKAQNAEEKGEGGYHVCMQLSTTTLAYCSQSSTK</sequence>